<gene>
    <name evidence="1" type="ORF">METZ01_LOCUS54030</name>
</gene>
<accession>A0A381SAX1</accession>
<protein>
    <recommendedName>
        <fullName evidence="2">POTRA domain-containing protein</fullName>
    </recommendedName>
</protein>
<proteinExistence type="predicted"/>
<feature type="non-terminal residue" evidence="1">
    <location>
        <position position="318"/>
    </location>
</feature>
<evidence type="ECO:0000313" key="1">
    <source>
        <dbReference type="EMBL" id="SVA01176.1"/>
    </source>
</evidence>
<sequence length="318" mass="37104">VKYRLVKILLFIFLIPFTESCVISKNIEKGKLILKSNQILINGNSISKDSLKPLLTQNKNKYFFGFPLSASLYESSRKNPDSIFNKWLKKSSKKEKKLTKILSKKQIQQIKKYIQNFNDWKERNGEELQLIDSTKTKISIENLKSYFKNNGYFDANISSKIEIDKNNSNYGKVIYNILLGNQYYLDSIKSNIQSKLLDSIYSKNLESSFLKKNNPFNTLDFESERNRLDKLFKNSGIYNFQISSISFEASRDSSGLDLRIPVKINISEYNSKNDNSQLTDEYKIHYINKINLYTDDFISLSKEDLENSLEYDNINIFS</sequence>
<evidence type="ECO:0008006" key="2">
    <source>
        <dbReference type="Google" id="ProtNLM"/>
    </source>
</evidence>
<reference evidence="1" key="1">
    <citation type="submission" date="2018-05" db="EMBL/GenBank/DDBJ databases">
        <authorList>
            <person name="Lanie J.A."/>
            <person name="Ng W.-L."/>
            <person name="Kazmierczak K.M."/>
            <person name="Andrzejewski T.M."/>
            <person name="Davidsen T.M."/>
            <person name="Wayne K.J."/>
            <person name="Tettelin H."/>
            <person name="Glass J.I."/>
            <person name="Rusch D."/>
            <person name="Podicherti R."/>
            <person name="Tsui H.-C.T."/>
            <person name="Winkler M.E."/>
        </authorList>
    </citation>
    <scope>NUCLEOTIDE SEQUENCE</scope>
</reference>
<feature type="non-terminal residue" evidence="1">
    <location>
        <position position="1"/>
    </location>
</feature>
<name>A0A381SAX1_9ZZZZ</name>
<dbReference type="AlphaFoldDB" id="A0A381SAX1"/>
<organism evidence="1">
    <name type="scientific">marine metagenome</name>
    <dbReference type="NCBI Taxonomy" id="408172"/>
    <lineage>
        <taxon>unclassified sequences</taxon>
        <taxon>metagenomes</taxon>
        <taxon>ecological metagenomes</taxon>
    </lineage>
</organism>
<dbReference type="EMBL" id="UINC01002878">
    <property type="protein sequence ID" value="SVA01176.1"/>
    <property type="molecule type" value="Genomic_DNA"/>
</dbReference>